<dbReference type="RefSeq" id="WP_008296915.1">
    <property type="nucleotide sequence ID" value="NZ_AOFT01000002.1"/>
</dbReference>
<name>M7P0C6_9BACL</name>
<comment type="caution">
    <text evidence="1">The sequence shown here is derived from an EMBL/GenBank/DDBJ whole genome shotgun (WGS) entry which is preliminary data.</text>
</comment>
<evidence type="ECO:0000313" key="2">
    <source>
        <dbReference type="Proteomes" id="UP000011919"/>
    </source>
</evidence>
<sequence length="49" mass="6106">MSAESEIKQEKQQFLLMVREWEWVLRICMDAYFSLFWKMNLLKDWGFLS</sequence>
<dbReference type="EMBL" id="AOFT01000002">
    <property type="protein sequence ID" value="EMR07350.1"/>
    <property type="molecule type" value="Genomic_DNA"/>
</dbReference>
<keyword evidence="2" id="KW-1185">Reference proteome</keyword>
<evidence type="ECO:0000313" key="1">
    <source>
        <dbReference type="EMBL" id="EMR07350.1"/>
    </source>
</evidence>
<accession>M7P0C6</accession>
<reference evidence="1 2" key="1">
    <citation type="journal article" date="2013" name="Genome Announc.">
        <title>Draft Genome Sequence of Bhargavaea cecembensis Strain DSE10T, Isolated from a Deep-Sea Sediment Sample Collected at a Depth of 5,904 m from the Chagos-Laccadive Ridge System in the Indian Ocean.</title>
        <authorList>
            <person name="Shivaji S."/>
            <person name="Ara S."/>
            <person name="Begum Z."/>
            <person name="Ruth M."/>
            <person name="Singh A."/>
            <person name="Kumar Pinnaka A."/>
        </authorList>
    </citation>
    <scope>NUCLEOTIDE SEQUENCE [LARGE SCALE GENOMIC DNA]</scope>
    <source>
        <strain evidence="1 2">DSE10</strain>
    </source>
</reference>
<proteinExistence type="predicted"/>
<dbReference type="Proteomes" id="UP000011919">
    <property type="component" value="Unassembled WGS sequence"/>
</dbReference>
<protein>
    <submittedName>
        <fullName evidence="1">Uncharacterized protein</fullName>
    </submittedName>
</protein>
<organism evidence="1 2">
    <name type="scientific">Bhargavaea cecembensis DSE10</name>
    <dbReference type="NCBI Taxonomy" id="1235279"/>
    <lineage>
        <taxon>Bacteria</taxon>
        <taxon>Bacillati</taxon>
        <taxon>Bacillota</taxon>
        <taxon>Bacilli</taxon>
        <taxon>Bacillales</taxon>
        <taxon>Caryophanaceae</taxon>
        <taxon>Bhargavaea</taxon>
    </lineage>
</organism>
<dbReference type="AlphaFoldDB" id="M7P0C6"/>
<gene>
    <name evidence="1" type="ORF">C772_00366</name>
</gene>